<evidence type="ECO:0008006" key="4">
    <source>
        <dbReference type="Google" id="ProtNLM"/>
    </source>
</evidence>
<proteinExistence type="predicted"/>
<dbReference type="EMBL" id="JBBXJM010000003">
    <property type="protein sequence ID" value="KAL1409889.1"/>
    <property type="molecule type" value="Genomic_DNA"/>
</dbReference>
<organism evidence="2 3">
    <name type="scientific">Vanrija albida</name>
    <dbReference type="NCBI Taxonomy" id="181172"/>
    <lineage>
        <taxon>Eukaryota</taxon>
        <taxon>Fungi</taxon>
        <taxon>Dikarya</taxon>
        <taxon>Basidiomycota</taxon>
        <taxon>Agaricomycotina</taxon>
        <taxon>Tremellomycetes</taxon>
        <taxon>Trichosporonales</taxon>
        <taxon>Trichosporonaceae</taxon>
        <taxon>Vanrija</taxon>
    </lineage>
</organism>
<evidence type="ECO:0000313" key="2">
    <source>
        <dbReference type="EMBL" id="KAL1409889.1"/>
    </source>
</evidence>
<evidence type="ECO:0000256" key="1">
    <source>
        <dbReference type="SAM" id="SignalP"/>
    </source>
</evidence>
<dbReference type="GeneID" id="95984931"/>
<comment type="caution">
    <text evidence="2">The sequence shown here is derived from an EMBL/GenBank/DDBJ whole genome shotgun (WGS) entry which is preliminary data.</text>
</comment>
<dbReference type="Proteomes" id="UP001565368">
    <property type="component" value="Unassembled WGS sequence"/>
</dbReference>
<keyword evidence="1" id="KW-0732">Signal</keyword>
<feature type="chain" id="PRO_5045752522" description="Ecp2 effector protein domain-containing protein" evidence="1">
    <location>
        <begin position="18"/>
        <end position="172"/>
    </location>
</feature>
<dbReference type="RefSeq" id="XP_069209833.1">
    <property type="nucleotide sequence ID" value="XM_069352415.1"/>
</dbReference>
<evidence type="ECO:0000313" key="3">
    <source>
        <dbReference type="Proteomes" id="UP001565368"/>
    </source>
</evidence>
<feature type="signal peptide" evidence="1">
    <location>
        <begin position="1"/>
        <end position="17"/>
    </location>
</feature>
<protein>
    <recommendedName>
        <fullName evidence="4">Ecp2 effector protein domain-containing protein</fullName>
    </recommendedName>
</protein>
<reference evidence="2 3" key="1">
    <citation type="submission" date="2023-08" db="EMBL/GenBank/DDBJ databases">
        <title>Annotated Genome Sequence of Vanrija albida AlHP1.</title>
        <authorList>
            <person name="Herzog R."/>
        </authorList>
    </citation>
    <scope>NUCLEOTIDE SEQUENCE [LARGE SCALE GENOMIC DNA]</scope>
    <source>
        <strain evidence="2 3">AlHP1</strain>
    </source>
</reference>
<sequence length="172" mass="18753">MLAKTVILALLASLAAAAPAVEVDNSAAVPQENPSQLSQNTEVPEGFVPDWETSGLSARDSAGLRVICFDQTGCQGNIISHSVDTYINQGTTWAMTFGIHAYQRMSCRFDTWNDWRGEFYLALGNFPSEHGSSRRISGSNYSHGSGQYCVDMWTNIGGGRARIDVSPMAVRW</sequence>
<name>A0ABR3Q577_9TREE</name>
<accession>A0ABR3Q577</accession>
<keyword evidence="3" id="KW-1185">Reference proteome</keyword>
<gene>
    <name evidence="2" type="ORF">Q8F55_003888</name>
</gene>